<feature type="transmembrane region" description="Helical" evidence="2">
    <location>
        <begin position="98"/>
        <end position="117"/>
    </location>
</feature>
<evidence type="ECO:0000313" key="5">
    <source>
        <dbReference type="Proteomes" id="UP000027120"/>
    </source>
</evidence>
<dbReference type="InterPro" id="IPR044552">
    <property type="entry name" value="GLIP1-5/GLL25"/>
</dbReference>
<protein>
    <recommendedName>
        <fullName evidence="6">SGNH hydrolase-type esterase domain-containing protein</fullName>
    </recommendedName>
</protein>
<dbReference type="Proteomes" id="UP000027120">
    <property type="component" value="Unassembled WGS sequence"/>
</dbReference>
<keyword evidence="5" id="KW-1185">Reference proteome</keyword>
<dbReference type="InterPro" id="IPR036514">
    <property type="entry name" value="SGNH_hydro_sf"/>
</dbReference>
<sequence length="118" mass="13358">MARPSSLCSYFFTIVTFLVVVLISTTCEADQSKLPKKKLVASLFIFGDSILDAGNNNYINTTTLDQANFWPYGETFFKYPTGRFSDGRLVSDFMGEVLILQIFLLCLYLLVVQIHFFG</sequence>
<dbReference type="GO" id="GO:0006629">
    <property type="term" value="P:lipid metabolic process"/>
    <property type="evidence" value="ECO:0007669"/>
    <property type="project" value="InterPro"/>
</dbReference>
<dbReference type="STRING" id="2711.A0A067DDB1"/>
<organism evidence="4 5">
    <name type="scientific">Citrus sinensis</name>
    <name type="common">Sweet orange</name>
    <name type="synonym">Citrus aurantium var. sinensis</name>
    <dbReference type="NCBI Taxonomy" id="2711"/>
    <lineage>
        <taxon>Eukaryota</taxon>
        <taxon>Viridiplantae</taxon>
        <taxon>Streptophyta</taxon>
        <taxon>Embryophyta</taxon>
        <taxon>Tracheophyta</taxon>
        <taxon>Spermatophyta</taxon>
        <taxon>Magnoliopsida</taxon>
        <taxon>eudicotyledons</taxon>
        <taxon>Gunneridae</taxon>
        <taxon>Pentapetalae</taxon>
        <taxon>rosids</taxon>
        <taxon>malvids</taxon>
        <taxon>Sapindales</taxon>
        <taxon>Rutaceae</taxon>
        <taxon>Aurantioideae</taxon>
        <taxon>Citrus</taxon>
    </lineage>
</organism>
<dbReference type="InterPro" id="IPR008265">
    <property type="entry name" value="Lipase_GDSL_AS"/>
</dbReference>
<dbReference type="EMBL" id="KK793754">
    <property type="protein sequence ID" value="KDO36611.1"/>
    <property type="molecule type" value="Genomic_DNA"/>
</dbReference>
<gene>
    <name evidence="4" type="ORF">CISIN_1g033488mg</name>
</gene>
<dbReference type="AlphaFoldDB" id="A0A067DDB1"/>
<accession>A0A067DDB1</accession>
<proteinExistence type="predicted"/>
<dbReference type="PROSITE" id="PS01098">
    <property type="entry name" value="LIPASE_GDSL_SER"/>
    <property type="match status" value="1"/>
</dbReference>
<dbReference type="PANTHER" id="PTHR45966:SF4">
    <property type="entry name" value="GDSL ESTERASE_LIPASE 5"/>
    <property type="match status" value="1"/>
</dbReference>
<evidence type="ECO:0000256" key="3">
    <source>
        <dbReference type="SAM" id="SignalP"/>
    </source>
</evidence>
<evidence type="ECO:0000256" key="1">
    <source>
        <dbReference type="ARBA" id="ARBA00022729"/>
    </source>
</evidence>
<dbReference type="Gene3D" id="3.40.50.1110">
    <property type="entry name" value="SGNH hydrolase"/>
    <property type="match status" value="1"/>
</dbReference>
<feature type="signal peptide" evidence="3">
    <location>
        <begin position="1"/>
        <end position="29"/>
    </location>
</feature>
<reference evidence="4 5" key="1">
    <citation type="submission" date="2014-04" db="EMBL/GenBank/DDBJ databases">
        <authorList>
            <consortium name="International Citrus Genome Consortium"/>
            <person name="Gmitter F."/>
            <person name="Chen C."/>
            <person name="Farmerie W."/>
            <person name="Harkins T."/>
            <person name="Desany B."/>
            <person name="Mohiuddin M."/>
            <person name="Kodira C."/>
            <person name="Borodovsky M."/>
            <person name="Lomsadze A."/>
            <person name="Burns P."/>
            <person name="Jenkins J."/>
            <person name="Prochnik S."/>
            <person name="Shu S."/>
            <person name="Chapman J."/>
            <person name="Pitluck S."/>
            <person name="Schmutz J."/>
            <person name="Rokhsar D."/>
        </authorList>
    </citation>
    <scope>NUCLEOTIDE SEQUENCE</scope>
</reference>
<evidence type="ECO:0000313" key="4">
    <source>
        <dbReference type="EMBL" id="KDO36611.1"/>
    </source>
</evidence>
<name>A0A067DDB1_CITSI</name>
<keyword evidence="2" id="KW-1133">Transmembrane helix</keyword>
<dbReference type="PANTHER" id="PTHR45966">
    <property type="entry name" value="GDSL-LIKE LIPASE/ACYLHYDROLASE"/>
    <property type="match status" value="1"/>
</dbReference>
<keyword evidence="2" id="KW-0812">Transmembrane</keyword>
<feature type="chain" id="PRO_5001635461" description="SGNH hydrolase-type esterase domain-containing protein" evidence="3">
    <location>
        <begin position="30"/>
        <end position="118"/>
    </location>
</feature>
<dbReference type="GO" id="GO:0016298">
    <property type="term" value="F:lipase activity"/>
    <property type="evidence" value="ECO:0007669"/>
    <property type="project" value="InterPro"/>
</dbReference>
<evidence type="ECO:0008006" key="6">
    <source>
        <dbReference type="Google" id="ProtNLM"/>
    </source>
</evidence>
<evidence type="ECO:0000256" key="2">
    <source>
        <dbReference type="SAM" id="Phobius"/>
    </source>
</evidence>
<keyword evidence="2" id="KW-0472">Membrane</keyword>
<keyword evidence="1 3" id="KW-0732">Signal</keyword>